<dbReference type="GO" id="GO:0005524">
    <property type="term" value="F:ATP binding"/>
    <property type="evidence" value="ECO:0007669"/>
    <property type="project" value="InterPro"/>
</dbReference>
<organism evidence="6 7">
    <name type="scientific">Octopus sinensis</name>
    <name type="common">East Asian common octopus</name>
    <dbReference type="NCBI Taxonomy" id="2607531"/>
    <lineage>
        <taxon>Eukaryota</taxon>
        <taxon>Metazoa</taxon>
        <taxon>Spiralia</taxon>
        <taxon>Lophotrochozoa</taxon>
        <taxon>Mollusca</taxon>
        <taxon>Cephalopoda</taxon>
        <taxon>Coleoidea</taxon>
        <taxon>Octopodiformes</taxon>
        <taxon>Octopoda</taxon>
        <taxon>Incirrata</taxon>
        <taxon>Octopodidae</taxon>
        <taxon>Octopus</taxon>
    </lineage>
</organism>
<dbReference type="Pfam" id="PF05191">
    <property type="entry name" value="ADK_lid"/>
    <property type="match status" value="1"/>
</dbReference>
<dbReference type="InterPro" id="IPR035925">
    <property type="entry name" value="BSD_dom_sf"/>
</dbReference>
<dbReference type="RefSeq" id="XP_029656013.1">
    <property type="nucleotide sequence ID" value="XM_029800153.1"/>
</dbReference>
<sequence>MANRISDLATDFHNQLKTKISSFITSSIVIDESRAIMDVVRLAIFIRGVDKDLTVTEKFLDLILMVDITTTNKIFKTLDESNFTRVAPPTFIIKGEKMSLRAISLLKFDSNLAEIRYKLVPKCLTEVDFWRNYFYRVCLVQHSLQLKTNILFPIEQITDKDAITSDVREYSQLDCGVYQSEIQISSGVCGNNEISDSFSVIDTDTTNSSKSKNYNEECISKENEVDDTILSSCEESDINDEVRKELEKEGNLLRKEAESNSKIGQEIASILNSGGLVDDNLISDLALNIICSDNCSNGFILDGFPRTLRQAQLLDSKLSKINCSIKLVISVEVSPEVLIDRITGRLYHKSSGRVYHLKNNPPKNTMIDDYTNEPLERRSDDSVHVLNKRLENYNEQTEPVINYYQMSKLVKKIDGNRSINDQTIEIFNLIKTTRTNNNGINN</sequence>
<keyword evidence="3 4" id="KW-0418">Kinase</keyword>
<evidence type="ECO:0000256" key="2">
    <source>
        <dbReference type="ARBA" id="ARBA00022741"/>
    </source>
</evidence>
<dbReference type="Pfam" id="PF03909">
    <property type="entry name" value="BSD"/>
    <property type="match status" value="1"/>
</dbReference>
<evidence type="ECO:0000259" key="5">
    <source>
        <dbReference type="PROSITE" id="PS50858"/>
    </source>
</evidence>
<dbReference type="Proteomes" id="UP000515154">
    <property type="component" value="Unplaced"/>
</dbReference>
<dbReference type="HAMAP" id="MF_00235">
    <property type="entry name" value="Adenylate_kinase_Adk"/>
    <property type="match status" value="1"/>
</dbReference>
<dbReference type="CDD" id="cd01428">
    <property type="entry name" value="ADK"/>
    <property type="match status" value="1"/>
</dbReference>
<evidence type="ECO:0000256" key="1">
    <source>
        <dbReference type="ARBA" id="ARBA00022679"/>
    </source>
</evidence>
<dbReference type="NCBIfam" id="TIGR01351">
    <property type="entry name" value="adk"/>
    <property type="match status" value="1"/>
</dbReference>
<dbReference type="InterPro" id="IPR006259">
    <property type="entry name" value="Adenyl_kin_sub"/>
</dbReference>
<name>A0A6P7TW69_9MOLL</name>
<dbReference type="InterPro" id="IPR033690">
    <property type="entry name" value="Adenylat_kinase_CS"/>
</dbReference>
<reference evidence="7" key="1">
    <citation type="submission" date="2025-08" db="UniProtKB">
        <authorList>
            <consortium name="RefSeq"/>
        </authorList>
    </citation>
    <scope>IDENTIFICATION</scope>
</reference>
<dbReference type="SUPFAM" id="SSF140383">
    <property type="entry name" value="BSD domain-like"/>
    <property type="match status" value="1"/>
</dbReference>
<proteinExistence type="inferred from homology"/>
<gene>
    <name evidence="7" type="primary">LOC115229887</name>
</gene>
<protein>
    <submittedName>
        <fullName evidence="7">Uncharacterized protein LOC115229887</fullName>
    </submittedName>
</protein>
<feature type="domain" description="BSD" evidence="5">
    <location>
        <begin position="96"/>
        <end position="141"/>
    </location>
</feature>
<dbReference type="PRINTS" id="PR00094">
    <property type="entry name" value="ADENYLTKNASE"/>
</dbReference>
<evidence type="ECO:0000256" key="4">
    <source>
        <dbReference type="RuleBase" id="RU003330"/>
    </source>
</evidence>
<dbReference type="InterPro" id="IPR007862">
    <property type="entry name" value="Adenylate_kinase_lid-dom"/>
</dbReference>
<dbReference type="Pfam" id="PF00406">
    <property type="entry name" value="ADK"/>
    <property type="match status" value="1"/>
</dbReference>
<dbReference type="PROSITE" id="PS50858">
    <property type="entry name" value="BSD"/>
    <property type="match status" value="1"/>
</dbReference>
<evidence type="ECO:0000256" key="3">
    <source>
        <dbReference type="ARBA" id="ARBA00022777"/>
    </source>
</evidence>
<dbReference type="InterPro" id="IPR027417">
    <property type="entry name" value="P-loop_NTPase"/>
</dbReference>
<dbReference type="Gene3D" id="3.40.50.300">
    <property type="entry name" value="P-loop containing nucleotide triphosphate hydrolases"/>
    <property type="match status" value="1"/>
</dbReference>
<dbReference type="InterPro" id="IPR005607">
    <property type="entry name" value="BSD_dom"/>
</dbReference>
<evidence type="ECO:0000313" key="7">
    <source>
        <dbReference type="RefSeq" id="XP_029656013.1"/>
    </source>
</evidence>
<dbReference type="Gene3D" id="1.10.3970.10">
    <property type="entry name" value="BSD domain"/>
    <property type="match status" value="1"/>
</dbReference>
<keyword evidence="1 4" id="KW-0808">Transferase</keyword>
<dbReference type="AlphaFoldDB" id="A0A6P7TW69"/>
<dbReference type="GO" id="GO:0004017">
    <property type="term" value="F:AMP kinase activity"/>
    <property type="evidence" value="ECO:0007669"/>
    <property type="project" value="InterPro"/>
</dbReference>
<dbReference type="PROSITE" id="PS00113">
    <property type="entry name" value="ADENYLATE_KINASE"/>
    <property type="match status" value="1"/>
</dbReference>
<dbReference type="SMART" id="SM00751">
    <property type="entry name" value="BSD"/>
    <property type="match status" value="1"/>
</dbReference>
<accession>A0A6P7TW69</accession>
<dbReference type="SUPFAM" id="SSF52540">
    <property type="entry name" value="P-loop containing nucleoside triphosphate hydrolases"/>
    <property type="match status" value="1"/>
</dbReference>
<dbReference type="KEGG" id="osn:115229887"/>
<keyword evidence="2" id="KW-0547">Nucleotide-binding</keyword>
<dbReference type="PANTHER" id="PTHR23359">
    <property type="entry name" value="NUCLEOTIDE KINASE"/>
    <property type="match status" value="1"/>
</dbReference>
<keyword evidence="6" id="KW-1185">Reference proteome</keyword>
<dbReference type="InterPro" id="IPR000850">
    <property type="entry name" value="Adenylat/UMP-CMP_kin"/>
</dbReference>
<evidence type="ECO:0000313" key="6">
    <source>
        <dbReference type="Proteomes" id="UP000515154"/>
    </source>
</evidence>
<comment type="similarity">
    <text evidence="4">Belongs to the adenylate kinase family.</text>
</comment>